<dbReference type="EMBL" id="QBKA01000002">
    <property type="protein sequence ID" value="RDC59783.1"/>
    <property type="molecule type" value="Genomic_DNA"/>
</dbReference>
<proteinExistence type="predicted"/>
<accession>A0A369Q4G6</accession>
<name>A0A369Q4G6_9SPHN</name>
<feature type="domain" description="Phage head morphogenesis" evidence="1">
    <location>
        <begin position="214"/>
        <end position="323"/>
    </location>
</feature>
<dbReference type="InterPro" id="IPR006528">
    <property type="entry name" value="Phage_head_morphogenesis_dom"/>
</dbReference>
<comment type="caution">
    <text evidence="2">The sequence shown here is derived from an EMBL/GenBank/DDBJ whole genome shotgun (WGS) entry which is preliminary data.</text>
</comment>
<dbReference type="Proteomes" id="UP000253727">
    <property type="component" value="Unassembled WGS sequence"/>
</dbReference>
<protein>
    <recommendedName>
        <fullName evidence="1">Phage head morphogenesis domain-containing protein</fullName>
    </recommendedName>
</protein>
<dbReference type="OrthoDB" id="952090at2"/>
<reference evidence="2 3" key="1">
    <citation type="submission" date="2018-04" db="EMBL/GenBank/DDBJ databases">
        <title>Altererythrobacter sp. HME9302 genome sequencing and assembly.</title>
        <authorList>
            <person name="Kang H."/>
            <person name="Kim H."/>
            <person name="Joh K."/>
        </authorList>
    </citation>
    <scope>NUCLEOTIDE SEQUENCE [LARGE SCALE GENOMIC DNA]</scope>
    <source>
        <strain evidence="2 3">HME9302</strain>
    </source>
</reference>
<keyword evidence="3" id="KW-1185">Reference proteome</keyword>
<evidence type="ECO:0000313" key="3">
    <source>
        <dbReference type="Proteomes" id="UP000253727"/>
    </source>
</evidence>
<organism evidence="2 3">
    <name type="scientific">Alteripontixanthobacter maritimus</name>
    <dbReference type="NCBI Taxonomy" id="2161824"/>
    <lineage>
        <taxon>Bacteria</taxon>
        <taxon>Pseudomonadati</taxon>
        <taxon>Pseudomonadota</taxon>
        <taxon>Alphaproteobacteria</taxon>
        <taxon>Sphingomonadales</taxon>
        <taxon>Erythrobacteraceae</taxon>
        <taxon>Alteripontixanthobacter</taxon>
    </lineage>
</organism>
<dbReference type="RefSeq" id="WP_115366082.1">
    <property type="nucleotide sequence ID" value="NZ_QBKA01000002.1"/>
</dbReference>
<dbReference type="Pfam" id="PF04233">
    <property type="entry name" value="Phage_Mu_F"/>
    <property type="match status" value="1"/>
</dbReference>
<sequence>MSNRRKLANRLAALLKKYDREIERTFLQAVQDKAASINLAELTNAIEARDLNRALRIAGLTRAELYPFDAEINGAYVAGGQTIPEAAPAFALKFGFDGRASHAAEWARTHVGGLVTDIADEQVELLRETIAKQLEAGEAPRSVAVRIAGRTTGGKRQGGFIGLSRSQIGYLANARQELEELNGEYFTRKLRDKRFDGIVRKAIATGKPLSVADVERIAGRYSDRMLKHRADTIARTESITALRAGRREGMLQGIEAGAIRADRVKRIWDSSGDNRVRADHRAMDGREVDGMDTPYTLPDGSRMLFPGDASLGAPASQTVACRCYEVLEIDWLTP</sequence>
<evidence type="ECO:0000259" key="1">
    <source>
        <dbReference type="Pfam" id="PF04233"/>
    </source>
</evidence>
<dbReference type="AlphaFoldDB" id="A0A369Q4G6"/>
<gene>
    <name evidence="2" type="ORF">HME9302_00978</name>
</gene>
<evidence type="ECO:0000313" key="2">
    <source>
        <dbReference type="EMBL" id="RDC59783.1"/>
    </source>
</evidence>